<dbReference type="InterPro" id="IPR001841">
    <property type="entry name" value="Znf_RING"/>
</dbReference>
<dbReference type="InterPro" id="IPR042755">
    <property type="entry name" value="COP1"/>
</dbReference>
<evidence type="ECO:0000313" key="8">
    <source>
        <dbReference type="EMBL" id="GLI59700.1"/>
    </source>
</evidence>
<feature type="domain" description="RING-type" evidence="7">
    <location>
        <begin position="33"/>
        <end position="70"/>
    </location>
</feature>
<dbReference type="PANTHER" id="PTHR44080">
    <property type="entry name" value="E3 UBIQUITIN-PROTEIN LIGASE COP1"/>
    <property type="match status" value="1"/>
</dbReference>
<organism evidence="8 9">
    <name type="scientific">Volvox africanus</name>
    <dbReference type="NCBI Taxonomy" id="51714"/>
    <lineage>
        <taxon>Eukaryota</taxon>
        <taxon>Viridiplantae</taxon>
        <taxon>Chlorophyta</taxon>
        <taxon>core chlorophytes</taxon>
        <taxon>Chlorophyceae</taxon>
        <taxon>CS clade</taxon>
        <taxon>Chlamydomonadales</taxon>
        <taxon>Volvocaceae</taxon>
        <taxon>Volvox</taxon>
    </lineage>
</organism>
<dbReference type="PROSITE" id="PS00518">
    <property type="entry name" value="ZF_RING_1"/>
    <property type="match status" value="1"/>
</dbReference>
<feature type="region of interest" description="Disordered" evidence="6">
    <location>
        <begin position="712"/>
        <end position="758"/>
    </location>
</feature>
<evidence type="ECO:0000313" key="9">
    <source>
        <dbReference type="Proteomes" id="UP001165090"/>
    </source>
</evidence>
<dbReference type="Pfam" id="PF13923">
    <property type="entry name" value="zf-C3HC4_2"/>
    <property type="match status" value="1"/>
</dbReference>
<evidence type="ECO:0000256" key="5">
    <source>
        <dbReference type="SAM" id="Coils"/>
    </source>
</evidence>
<dbReference type="PANTHER" id="PTHR44080:SF1">
    <property type="entry name" value="E3 UBIQUITIN-PROTEIN LIGASE COP1"/>
    <property type="match status" value="1"/>
</dbReference>
<accession>A0ABQ5RQ65</accession>
<feature type="compositionally biased region" description="Acidic residues" evidence="6">
    <location>
        <begin position="748"/>
        <end position="758"/>
    </location>
</feature>
<dbReference type="CDD" id="cd16504">
    <property type="entry name" value="RING-HC_COP1"/>
    <property type="match status" value="1"/>
</dbReference>
<evidence type="ECO:0000256" key="1">
    <source>
        <dbReference type="ARBA" id="ARBA00022723"/>
    </source>
</evidence>
<protein>
    <recommendedName>
        <fullName evidence="7">RING-type domain-containing protein</fullName>
    </recommendedName>
</protein>
<feature type="region of interest" description="Disordered" evidence="6">
    <location>
        <begin position="133"/>
        <end position="193"/>
    </location>
</feature>
<evidence type="ECO:0000256" key="2">
    <source>
        <dbReference type="ARBA" id="ARBA00022771"/>
    </source>
</evidence>
<dbReference type="EMBL" id="BSDZ01000004">
    <property type="protein sequence ID" value="GLI59700.1"/>
    <property type="molecule type" value="Genomic_DNA"/>
</dbReference>
<feature type="compositionally biased region" description="Basic and acidic residues" evidence="6">
    <location>
        <begin position="736"/>
        <end position="747"/>
    </location>
</feature>
<dbReference type="SUPFAM" id="SSF57850">
    <property type="entry name" value="RING/U-box"/>
    <property type="match status" value="1"/>
</dbReference>
<keyword evidence="9" id="KW-1185">Reference proteome</keyword>
<evidence type="ECO:0000256" key="6">
    <source>
        <dbReference type="SAM" id="MobiDB-lite"/>
    </source>
</evidence>
<reference evidence="8 9" key="1">
    <citation type="journal article" date="2023" name="IScience">
        <title>Expanded male sex-determining region conserved during the evolution of homothallism in the green alga Volvox.</title>
        <authorList>
            <person name="Yamamoto K."/>
            <person name="Matsuzaki R."/>
            <person name="Mahakham W."/>
            <person name="Heman W."/>
            <person name="Sekimoto H."/>
            <person name="Kawachi M."/>
            <person name="Minakuchi Y."/>
            <person name="Toyoda A."/>
            <person name="Nozaki H."/>
        </authorList>
    </citation>
    <scope>NUCLEOTIDE SEQUENCE [LARGE SCALE GENOMIC DNA]</scope>
    <source>
        <strain evidence="8 9">NIES-4468</strain>
    </source>
</reference>
<feature type="non-terminal residue" evidence="8">
    <location>
        <position position="758"/>
    </location>
</feature>
<feature type="region of interest" description="Disordered" evidence="6">
    <location>
        <begin position="486"/>
        <end position="520"/>
    </location>
</feature>
<gene>
    <name evidence="8" type="ORF">VaNZ11_001645</name>
</gene>
<dbReference type="SMART" id="SM00184">
    <property type="entry name" value="RING"/>
    <property type="match status" value="1"/>
</dbReference>
<keyword evidence="1" id="KW-0479">Metal-binding</keyword>
<feature type="coiled-coil region" evidence="5">
    <location>
        <begin position="198"/>
        <end position="262"/>
    </location>
</feature>
<dbReference type="InterPro" id="IPR013083">
    <property type="entry name" value="Znf_RING/FYVE/PHD"/>
</dbReference>
<evidence type="ECO:0000256" key="4">
    <source>
        <dbReference type="PROSITE-ProRule" id="PRU00175"/>
    </source>
</evidence>
<keyword evidence="5" id="KW-0175">Coiled coil</keyword>
<evidence type="ECO:0000256" key="3">
    <source>
        <dbReference type="ARBA" id="ARBA00022833"/>
    </source>
</evidence>
<dbReference type="PROSITE" id="PS50089">
    <property type="entry name" value="ZF_RING_2"/>
    <property type="match status" value="1"/>
</dbReference>
<feature type="compositionally biased region" description="Gly residues" evidence="6">
    <location>
        <begin position="149"/>
        <end position="159"/>
    </location>
</feature>
<feature type="region of interest" description="Disordered" evidence="6">
    <location>
        <begin position="535"/>
        <end position="564"/>
    </location>
</feature>
<dbReference type="Proteomes" id="UP001165090">
    <property type="component" value="Unassembled WGS sequence"/>
</dbReference>
<dbReference type="Gene3D" id="3.30.40.10">
    <property type="entry name" value="Zinc/RING finger domain, C3HC4 (zinc finger)"/>
    <property type="match status" value="1"/>
</dbReference>
<feature type="region of interest" description="Disordered" evidence="6">
    <location>
        <begin position="645"/>
        <end position="670"/>
    </location>
</feature>
<proteinExistence type="predicted"/>
<keyword evidence="2 4" id="KW-0863">Zinc-finger</keyword>
<evidence type="ECO:0000259" key="7">
    <source>
        <dbReference type="PROSITE" id="PS50089"/>
    </source>
</evidence>
<keyword evidence="3" id="KW-0862">Zinc</keyword>
<comment type="caution">
    <text evidence="8">The sequence shown here is derived from an EMBL/GenBank/DDBJ whole genome shotgun (WGS) entry which is preliminary data.</text>
</comment>
<name>A0ABQ5RQ65_9CHLO</name>
<dbReference type="InterPro" id="IPR017907">
    <property type="entry name" value="Znf_RING_CS"/>
</dbReference>
<feature type="compositionally biased region" description="Low complexity" evidence="6">
    <location>
        <begin position="540"/>
        <end position="552"/>
    </location>
</feature>
<sequence>MSVTTRLTDDDVGRGSGQGVLLPLGLSPHDVNCPICVETISDPFVTSCGHTFCYQCISTQLKHKNSCPSCGGYLTADNIYPNFLLNKILRKAATARPPGRCSLLDQVQRLLADNMAPDPPASRSLLHMHPLHHHHHHLQPNGNLCQQGSGQGQGQGGHQGYHNAAASNSRGTPSGAGAVAAPHNGGNGSGGGRLRLRLRDIDAVLAALYEAREELERRESSDALHLLLCFLQDARDHKARQMAELRHQLAVLEEDILAATGAAASGVFAGDDGDGEADTGAVPQELQGEDVVGGMGAPPLPLPLSHHGAVPSSAMRFPDPQRLSPGPSGAWLRRALPHLHDAEGARSGSGCTATAVDNFAASTLPPLPLPQVYTTRQDGPCSESEEDLDLDLDHHHHRHQQRRRLRRLGHRAPPRRASWYLHTITPAGGISSVTIDTSGLHEPGQQAEAFGAAMRHALAAATGGGSGGGASDASASAAAAATGSVSVGDEFDSGGGVRQLPKAPDGDADMDSVGQTPTPMPLTPVVMAEMAREGDESGNAMAAAAAATSTASGPQSEEAEAAARRAEVGASAASGQAVVAACRTRQREATDGGVAGGGGGQYGSSVAVGSGRQGMIRCGSADNFMLLAPTGQTARVAGTLVAATAPTGSQPSASGNVAASGGGEDASALSGAAFTPPTCTTSSDMWRQRQQQPGSPAVAVTFDPTAVAMVVASSCPGPHGANVAAPSGDMTNREAGPGKEDEKRTAEESEDEMDVRER</sequence>